<organism evidence="2 3">
    <name type="scientific">Massilia glaciei</name>
    <dbReference type="NCBI Taxonomy" id="1524097"/>
    <lineage>
        <taxon>Bacteria</taxon>
        <taxon>Pseudomonadati</taxon>
        <taxon>Pseudomonadota</taxon>
        <taxon>Betaproteobacteria</taxon>
        <taxon>Burkholderiales</taxon>
        <taxon>Oxalobacteraceae</taxon>
        <taxon>Telluria group</taxon>
        <taxon>Massilia</taxon>
    </lineage>
</organism>
<dbReference type="Proteomes" id="UP000241421">
    <property type="component" value="Unassembled WGS sequence"/>
</dbReference>
<evidence type="ECO:0000313" key="2">
    <source>
        <dbReference type="EMBL" id="PWF46078.1"/>
    </source>
</evidence>
<evidence type="ECO:0000313" key="3">
    <source>
        <dbReference type="Proteomes" id="UP000241421"/>
    </source>
</evidence>
<dbReference type="EMBL" id="PXWF02000245">
    <property type="protein sequence ID" value="PWF46078.1"/>
    <property type="molecule type" value="Genomic_DNA"/>
</dbReference>
<dbReference type="AlphaFoldDB" id="A0A2U2HIG6"/>
<dbReference type="RefSeq" id="WP_106758429.1">
    <property type="nucleotide sequence ID" value="NZ_PXWF02000245.1"/>
</dbReference>
<sequence length="185" mass="20400">MVKPIEFATETGLARGLQQLIVDLQERTKLRVPIRMYIAGGMAVHLYTGGRVTTDVDAEFSKKIILPLDLLVETSDGNMLYLDTNYNSSFALLHEDYLVDALKVPLGTDLIEVFVLNPVDLIVSKIARFGGPDASDIAAMIRTFGITANAIEDRAEHALRGYVGNADYLRMNLRDVLKLASSADR</sequence>
<feature type="domain" description="DUF6036" evidence="1">
    <location>
        <begin position="23"/>
        <end position="140"/>
    </location>
</feature>
<keyword evidence="3" id="KW-1185">Reference proteome</keyword>
<dbReference type="OrthoDB" id="5865827at2"/>
<gene>
    <name evidence="2" type="ORF">C7C56_016290</name>
</gene>
<name>A0A2U2HIG6_9BURK</name>
<reference evidence="2 3" key="1">
    <citation type="submission" date="2018-04" db="EMBL/GenBank/DDBJ databases">
        <title>Massilia violaceinigra sp. nov., a novel purple-pigmented bacterium isolated from Tianshan glacier, Xinjiang, China.</title>
        <authorList>
            <person name="Wang H."/>
        </authorList>
    </citation>
    <scope>NUCLEOTIDE SEQUENCE [LARGE SCALE GENOMIC DNA]</scope>
    <source>
        <strain evidence="2 3">B448-2</strain>
    </source>
</reference>
<comment type="caution">
    <text evidence="2">The sequence shown here is derived from an EMBL/GenBank/DDBJ whole genome shotgun (WGS) entry which is preliminary data.</text>
</comment>
<dbReference type="Pfam" id="PF19502">
    <property type="entry name" value="DUF6036"/>
    <property type="match status" value="1"/>
</dbReference>
<accession>A0A2U2HIG6</accession>
<protein>
    <recommendedName>
        <fullName evidence="1">DUF6036 domain-containing protein</fullName>
    </recommendedName>
</protein>
<evidence type="ECO:0000259" key="1">
    <source>
        <dbReference type="Pfam" id="PF19502"/>
    </source>
</evidence>
<dbReference type="InterPro" id="IPR045792">
    <property type="entry name" value="DUF6036"/>
</dbReference>
<proteinExistence type="predicted"/>